<proteinExistence type="inferred from homology"/>
<evidence type="ECO:0000256" key="5">
    <source>
        <dbReference type="SAM" id="MobiDB-lite"/>
    </source>
</evidence>
<dbReference type="CDD" id="cd21381">
    <property type="entry name" value="CTWD_TTC4"/>
    <property type="match status" value="1"/>
</dbReference>
<keyword evidence="2 4" id="KW-0802">TPR repeat</keyword>
<evidence type="ECO:0000313" key="7">
    <source>
        <dbReference type="EMBL" id="SSD61427.1"/>
    </source>
</evidence>
<evidence type="ECO:0000256" key="4">
    <source>
        <dbReference type="PROSITE-ProRule" id="PRU00339"/>
    </source>
</evidence>
<comment type="similarity">
    <text evidence="3">Belongs to the TTC4 family.</text>
</comment>
<gene>
    <name evidence="7" type="ORF">SCODWIG_03188</name>
</gene>
<keyword evidence="8" id="KW-1185">Reference proteome</keyword>
<evidence type="ECO:0000256" key="1">
    <source>
        <dbReference type="ARBA" id="ARBA00022737"/>
    </source>
</evidence>
<evidence type="ECO:0000259" key="6">
    <source>
        <dbReference type="Pfam" id="PF18972"/>
    </source>
</evidence>
<dbReference type="InterPro" id="IPR044059">
    <property type="entry name" value="Csn1/TTC4_wheel"/>
</dbReference>
<dbReference type="AlphaFoldDB" id="A0A376B9U4"/>
<keyword evidence="1" id="KW-0677">Repeat</keyword>
<feature type="repeat" description="TPR" evidence="4">
    <location>
        <begin position="156"/>
        <end position="189"/>
    </location>
</feature>
<sequence>MNTAYEKPKKYVPGPGDPVLPPQLTEFSNKTSDEVLKELNKMPFFMSQLDDDNSGHENVELEALKAMNYEGEPDEIAGNFKNQGNELFKIKRYKDAREYYTKGLEIDFGGLDRDIKFSELISTLFANRAACELELKNYRKCINDSKKSLEYNPKNIKAYYRIGKALFYIDKLEESTEAINFGLKFDPENKPLQSLLLNVNKKKIEKEASKKQTLAHLKEIERQEELLKASLDVRRFTNINTSHPADILKEAKMYLEEKDVVDSQLIFPAVVLYPTTDEFDFIAETGELSTPNELLQLVMQRPQEYFQQSGHENFSVKNLQVFMETEAGGLVKVGKNMTFHDILKTEKPVIPLFDRSLRVYFVPKQESAEWLNNWDKNAALERRSSSVVTK</sequence>
<name>A0A376B9U4_9ASCO</name>
<organism evidence="7 8">
    <name type="scientific">Saccharomycodes ludwigii</name>
    <dbReference type="NCBI Taxonomy" id="36035"/>
    <lineage>
        <taxon>Eukaryota</taxon>
        <taxon>Fungi</taxon>
        <taxon>Dikarya</taxon>
        <taxon>Ascomycota</taxon>
        <taxon>Saccharomycotina</taxon>
        <taxon>Saccharomycetes</taxon>
        <taxon>Saccharomycodales</taxon>
        <taxon>Saccharomycodaceae</taxon>
        <taxon>Saccharomycodes</taxon>
    </lineage>
</organism>
<dbReference type="InterPro" id="IPR019734">
    <property type="entry name" value="TPR_rpt"/>
</dbReference>
<dbReference type="EMBL" id="UFAJ01000698">
    <property type="protein sequence ID" value="SSD61427.1"/>
    <property type="molecule type" value="Genomic_DNA"/>
</dbReference>
<accession>A0A376B9U4</accession>
<feature type="domain" description="Cns1/TTC4 wheel" evidence="6">
    <location>
        <begin position="259"/>
        <end position="374"/>
    </location>
</feature>
<evidence type="ECO:0000256" key="2">
    <source>
        <dbReference type="ARBA" id="ARBA00022803"/>
    </source>
</evidence>
<dbReference type="GO" id="GO:0005634">
    <property type="term" value="C:nucleus"/>
    <property type="evidence" value="ECO:0007669"/>
    <property type="project" value="TreeGrafter"/>
</dbReference>
<dbReference type="GO" id="GO:0006457">
    <property type="term" value="P:protein folding"/>
    <property type="evidence" value="ECO:0007669"/>
    <property type="project" value="TreeGrafter"/>
</dbReference>
<dbReference type="Pfam" id="PF18972">
    <property type="entry name" value="Wheel"/>
    <property type="match status" value="1"/>
</dbReference>
<dbReference type="InterPro" id="IPR011990">
    <property type="entry name" value="TPR-like_helical_dom_sf"/>
</dbReference>
<dbReference type="Proteomes" id="UP000262825">
    <property type="component" value="Unassembled WGS sequence"/>
</dbReference>
<dbReference type="PANTHER" id="PTHR46035">
    <property type="entry name" value="TETRATRICOPEPTIDE REPEAT PROTEIN 4"/>
    <property type="match status" value="1"/>
</dbReference>
<dbReference type="Gene3D" id="1.25.40.10">
    <property type="entry name" value="Tetratricopeptide repeat domain"/>
    <property type="match status" value="1"/>
</dbReference>
<evidence type="ECO:0000313" key="8">
    <source>
        <dbReference type="Proteomes" id="UP000262825"/>
    </source>
</evidence>
<dbReference type="SUPFAM" id="SSF48452">
    <property type="entry name" value="TPR-like"/>
    <property type="match status" value="1"/>
</dbReference>
<dbReference type="GO" id="GO:0005829">
    <property type="term" value="C:cytosol"/>
    <property type="evidence" value="ECO:0007669"/>
    <property type="project" value="TreeGrafter"/>
</dbReference>
<feature type="region of interest" description="Disordered" evidence="5">
    <location>
        <begin position="1"/>
        <end position="23"/>
    </location>
</feature>
<dbReference type="GO" id="GO:0051879">
    <property type="term" value="F:Hsp90 protein binding"/>
    <property type="evidence" value="ECO:0007669"/>
    <property type="project" value="InterPro"/>
</dbReference>
<evidence type="ECO:0000256" key="3">
    <source>
        <dbReference type="ARBA" id="ARBA00023602"/>
    </source>
</evidence>
<dbReference type="GO" id="GO:0030544">
    <property type="term" value="F:Hsp70 protein binding"/>
    <property type="evidence" value="ECO:0007669"/>
    <property type="project" value="TreeGrafter"/>
</dbReference>
<dbReference type="OrthoDB" id="420195at2759"/>
<dbReference type="VEuPathDB" id="FungiDB:SCODWIG_03188"/>
<protein>
    <submittedName>
        <fullName evidence="7">Related to Hsp70/Hsp90 co-chaperone CNS1</fullName>
    </submittedName>
</protein>
<dbReference type="PROSITE" id="PS50005">
    <property type="entry name" value="TPR"/>
    <property type="match status" value="1"/>
</dbReference>
<dbReference type="PANTHER" id="PTHR46035:SF1">
    <property type="entry name" value="TETRATRICOPEPTIDE REPEAT PROTEIN 4"/>
    <property type="match status" value="1"/>
</dbReference>
<dbReference type="SMART" id="SM00028">
    <property type="entry name" value="TPR"/>
    <property type="match status" value="3"/>
</dbReference>
<reference evidence="8" key="1">
    <citation type="submission" date="2018-06" db="EMBL/GenBank/DDBJ databases">
        <authorList>
            <person name="Guldener U."/>
        </authorList>
    </citation>
    <scope>NUCLEOTIDE SEQUENCE [LARGE SCALE GENOMIC DNA]</scope>
    <source>
        <strain evidence="8">UTAD17</strain>
    </source>
</reference>